<proteinExistence type="predicted"/>
<evidence type="ECO:0000313" key="2">
    <source>
        <dbReference type="Proteomes" id="UP001589775"/>
    </source>
</evidence>
<organism evidence="1 2">
    <name type="scientific">Rhodopseudomonas telluris</name>
    <dbReference type="NCBI Taxonomy" id="644215"/>
    <lineage>
        <taxon>Bacteria</taxon>
        <taxon>Pseudomonadati</taxon>
        <taxon>Pseudomonadota</taxon>
        <taxon>Alphaproteobacteria</taxon>
        <taxon>Hyphomicrobiales</taxon>
        <taxon>Nitrobacteraceae</taxon>
        <taxon>Rhodopseudomonas</taxon>
    </lineage>
</organism>
<dbReference type="EMBL" id="JBHLWM010000008">
    <property type="protein sequence ID" value="MFC0242798.1"/>
    <property type="molecule type" value="Genomic_DNA"/>
</dbReference>
<gene>
    <name evidence="1" type="ORF">ACFFJ6_20070</name>
</gene>
<dbReference type="Proteomes" id="UP001589775">
    <property type="component" value="Unassembled WGS sequence"/>
</dbReference>
<reference evidence="1 2" key="1">
    <citation type="submission" date="2024-09" db="EMBL/GenBank/DDBJ databases">
        <authorList>
            <person name="Sun Q."/>
            <person name="Mori K."/>
        </authorList>
    </citation>
    <scope>NUCLEOTIDE SEQUENCE [LARGE SCALE GENOMIC DNA]</scope>
    <source>
        <strain evidence="1 2">KCTC 23279</strain>
    </source>
</reference>
<evidence type="ECO:0008006" key="3">
    <source>
        <dbReference type="Google" id="ProtNLM"/>
    </source>
</evidence>
<name>A0ABV6EX42_9BRAD</name>
<comment type="caution">
    <text evidence="1">The sequence shown here is derived from an EMBL/GenBank/DDBJ whole genome shotgun (WGS) entry which is preliminary data.</text>
</comment>
<accession>A0ABV6EX42</accession>
<sequence>MPVFRYFVCVGPALLAVLVIIDAVFGEGPPRFNDAIYNSASYAPRFAAASAQQQRSFSDNVTPADRIRRVFGQFSTNDANRLKRYSSASSTI</sequence>
<evidence type="ECO:0000313" key="1">
    <source>
        <dbReference type="EMBL" id="MFC0242798.1"/>
    </source>
</evidence>
<protein>
    <recommendedName>
        <fullName evidence="3">Secreted protein</fullName>
    </recommendedName>
</protein>
<dbReference type="RefSeq" id="WP_378391112.1">
    <property type="nucleotide sequence ID" value="NZ_JBHLWM010000008.1"/>
</dbReference>
<keyword evidence="2" id="KW-1185">Reference proteome</keyword>